<gene>
    <name evidence="2" type="ordered locus">Plim_3892</name>
</gene>
<dbReference type="EMBL" id="CP001744">
    <property type="protein sequence ID" value="ADG69703.1"/>
    <property type="molecule type" value="Genomic_DNA"/>
</dbReference>
<dbReference type="SUPFAM" id="SSF48452">
    <property type="entry name" value="TPR-like"/>
    <property type="match status" value="1"/>
</dbReference>
<name>D5SX81_PLAL2</name>
<evidence type="ECO:0000256" key="1">
    <source>
        <dbReference type="SAM" id="MobiDB-lite"/>
    </source>
</evidence>
<evidence type="ECO:0000313" key="3">
    <source>
        <dbReference type="Proteomes" id="UP000002220"/>
    </source>
</evidence>
<accession>D5SX81</accession>
<dbReference type="Gene3D" id="1.25.40.10">
    <property type="entry name" value="Tetratricopeptide repeat domain"/>
    <property type="match status" value="1"/>
</dbReference>
<dbReference type="KEGG" id="plm:Plim_3892"/>
<dbReference type="AlphaFoldDB" id="D5SX81"/>
<keyword evidence="3" id="KW-1185">Reference proteome</keyword>
<dbReference type="Proteomes" id="UP000002220">
    <property type="component" value="Chromosome"/>
</dbReference>
<dbReference type="InterPro" id="IPR011990">
    <property type="entry name" value="TPR-like_helical_dom_sf"/>
</dbReference>
<dbReference type="STRING" id="521674.Plim_3892"/>
<organism evidence="2 3">
    <name type="scientific">Planctopirus limnophila (strain ATCC 43296 / DSM 3776 / IFAM 1008 / Mu 290)</name>
    <name type="common">Planctomyces limnophilus</name>
    <dbReference type="NCBI Taxonomy" id="521674"/>
    <lineage>
        <taxon>Bacteria</taxon>
        <taxon>Pseudomonadati</taxon>
        <taxon>Planctomycetota</taxon>
        <taxon>Planctomycetia</taxon>
        <taxon>Planctomycetales</taxon>
        <taxon>Planctomycetaceae</taxon>
        <taxon>Planctopirus</taxon>
    </lineage>
</organism>
<proteinExistence type="predicted"/>
<dbReference type="eggNOG" id="COG0790">
    <property type="taxonomic scope" value="Bacteria"/>
</dbReference>
<evidence type="ECO:0000313" key="2">
    <source>
        <dbReference type="EMBL" id="ADG69703.1"/>
    </source>
</evidence>
<feature type="region of interest" description="Disordered" evidence="1">
    <location>
        <begin position="700"/>
        <end position="777"/>
    </location>
</feature>
<feature type="compositionally biased region" description="Low complexity" evidence="1">
    <location>
        <begin position="711"/>
        <end position="756"/>
    </location>
</feature>
<sequence>MPCGTVCGCLCSIKACSTKPLPKPRHRLNLVDVRTPVFCQRFCKHRPADWWRKLASKPGWPVENCQVLAINAAVANRVALPLVIWLGVMIVPGLAQNSLLGLFTGEGTAQSPVSTSFGPLNDPAQPRAGTQFAQLPPGQVTPVPAQPAPAAGVFVNPPQAIQPFDPVKARSTAVALNYSRASLHRIRKNPSVRVTHEEQTKILNHLDFNGVADEEVVKLYSSILDEVGQQRLADQERTVLTDKYQGAIAQSVTLSAFTVAAQLATASYPEAIRTGAASWWDYRTTTLNRDLDLWRVEKARLQAINQKSIQFLETSWRLARTRQIPDTWLVRSDDLDQLELAWAEPDLETRLRRLKRTEPFMEAWPPYHYYVARTEQGLGRLAEANETYEKLAKLQQGHFRKDEMLAASLANQSAIQTVLGLPEAPATARKALAASNESWESHLLAAAVLQRAGEFDVAEEAILRNLDSKAFVLPSQVALLSLYCSSGATEKLQARLADATLLKQVPVPVLVACSSVLADQTPPGLRRQLMASIQGMPKLNFGADDYVIAAQPNWNLEGAKISLEVNGHRYGKPQVAMQQGYVTASFGGVAEWGHPLSGTTERLNRATIVLEYPQLPPIRLALDPQPAADNAIVAQRGPRWQLAHIGADDSLVTKFAPRTESMLAKRRGNPVQLGTPAGEESIASSQPAIEIVDIIEDRSRGPINPFEDDPAPAVADDAASVASSSQRIGSQPVSQSQAVGQSQAVSQSQPVSQTVTKPPLIRKLPDWPHAPAKSGTP</sequence>
<protein>
    <submittedName>
        <fullName evidence="2">Uncharacterized protein</fullName>
    </submittedName>
</protein>
<reference evidence="2 3" key="1">
    <citation type="journal article" date="2010" name="Stand. Genomic Sci.">
        <title>Complete genome sequence of Planctomyces limnophilus type strain (Mu 290).</title>
        <authorList>
            <person name="Labutti K."/>
            <person name="Sikorski J."/>
            <person name="Schneider S."/>
            <person name="Nolan M."/>
            <person name="Lucas S."/>
            <person name="Glavina Del Rio T."/>
            <person name="Tice H."/>
            <person name="Cheng J.F."/>
            <person name="Goodwin L."/>
            <person name="Pitluck S."/>
            <person name="Liolios K."/>
            <person name="Ivanova N."/>
            <person name="Mavromatis K."/>
            <person name="Mikhailova N."/>
            <person name="Pati A."/>
            <person name="Chen A."/>
            <person name="Palaniappan K."/>
            <person name="Land M."/>
            <person name="Hauser L."/>
            <person name="Chang Y.J."/>
            <person name="Jeffries C.D."/>
            <person name="Tindall B.J."/>
            <person name="Rohde M."/>
            <person name="Goker M."/>
            <person name="Woyke T."/>
            <person name="Bristow J."/>
            <person name="Eisen J.A."/>
            <person name="Markowitz V."/>
            <person name="Hugenholtz P."/>
            <person name="Kyrpides N.C."/>
            <person name="Klenk H.P."/>
            <person name="Lapidus A."/>
        </authorList>
    </citation>
    <scope>NUCLEOTIDE SEQUENCE [LARGE SCALE GENOMIC DNA]</scope>
    <source>
        <strain evidence="3">ATCC 43296 / DSM 3776 / IFAM 1008 / 290</strain>
    </source>
</reference>
<dbReference type="HOGENOM" id="CLU_360116_0_0_0"/>